<dbReference type="EMBL" id="PHNJ01000012">
    <property type="protein sequence ID" value="TYL37078.1"/>
    <property type="molecule type" value="Genomic_DNA"/>
</dbReference>
<evidence type="ECO:0000313" key="1">
    <source>
        <dbReference type="EMBL" id="TYL37078.1"/>
    </source>
</evidence>
<comment type="caution">
    <text evidence="1">The sequence shown here is derived from an EMBL/GenBank/DDBJ whole genome shotgun (WGS) entry which is preliminary data.</text>
</comment>
<evidence type="ECO:0000313" key="2">
    <source>
        <dbReference type="Proteomes" id="UP000766904"/>
    </source>
</evidence>
<accession>A0A8J8Q241</accession>
<protein>
    <submittedName>
        <fullName evidence="1">Uncharacterized protein</fullName>
    </submittedName>
</protein>
<name>A0A8J8Q241_9EURY</name>
<organism evidence="1 2">
    <name type="scientific">Natronococcus pandeyae</name>
    <dbReference type="NCBI Taxonomy" id="2055836"/>
    <lineage>
        <taxon>Archaea</taxon>
        <taxon>Methanobacteriati</taxon>
        <taxon>Methanobacteriota</taxon>
        <taxon>Stenosarchaea group</taxon>
        <taxon>Halobacteria</taxon>
        <taxon>Halobacteriales</taxon>
        <taxon>Natrialbaceae</taxon>
        <taxon>Natronococcus</taxon>
    </lineage>
</organism>
<proteinExistence type="predicted"/>
<sequence length="69" mass="7592">MGQTADSPDRSEIRYLETVGIVAVAEGSITIAAKPDTSSYSRLRNELLMWVGNYIDISIVFIRSLASIE</sequence>
<reference evidence="1" key="1">
    <citation type="submission" date="2017-11" db="EMBL/GenBank/DDBJ databases">
        <authorList>
            <person name="Kajale S.C."/>
            <person name="Sharma A."/>
        </authorList>
    </citation>
    <scope>NUCLEOTIDE SEQUENCE</scope>
    <source>
        <strain evidence="1">LS1_42</strain>
    </source>
</reference>
<dbReference type="Proteomes" id="UP000766904">
    <property type="component" value="Unassembled WGS sequence"/>
</dbReference>
<gene>
    <name evidence="1" type="ORF">CV102_18855</name>
</gene>
<dbReference type="AlphaFoldDB" id="A0A8J8Q241"/>
<keyword evidence="2" id="KW-1185">Reference proteome</keyword>